<gene>
    <name evidence="1" type="ORF">MKW94_006672</name>
</gene>
<feature type="non-terminal residue" evidence="1">
    <location>
        <position position="1"/>
    </location>
</feature>
<dbReference type="Proteomes" id="UP001177140">
    <property type="component" value="Unassembled WGS sequence"/>
</dbReference>
<protein>
    <submittedName>
        <fullName evidence="1">Uncharacterized protein</fullName>
    </submittedName>
</protein>
<name>A0AA42ASU4_PAPNU</name>
<proteinExistence type="predicted"/>
<dbReference type="EMBL" id="JAJJMA010214488">
    <property type="protein sequence ID" value="MCL7040603.1"/>
    <property type="molecule type" value="Genomic_DNA"/>
</dbReference>
<organism evidence="1 2">
    <name type="scientific">Papaver nudicaule</name>
    <name type="common">Iceland poppy</name>
    <dbReference type="NCBI Taxonomy" id="74823"/>
    <lineage>
        <taxon>Eukaryota</taxon>
        <taxon>Viridiplantae</taxon>
        <taxon>Streptophyta</taxon>
        <taxon>Embryophyta</taxon>
        <taxon>Tracheophyta</taxon>
        <taxon>Spermatophyta</taxon>
        <taxon>Magnoliopsida</taxon>
        <taxon>Ranunculales</taxon>
        <taxon>Papaveraceae</taxon>
        <taxon>Papaveroideae</taxon>
        <taxon>Papaver</taxon>
    </lineage>
</organism>
<dbReference type="AlphaFoldDB" id="A0AA42ASU4"/>
<evidence type="ECO:0000313" key="1">
    <source>
        <dbReference type="EMBL" id="MCL7040603.1"/>
    </source>
</evidence>
<evidence type="ECO:0000313" key="2">
    <source>
        <dbReference type="Proteomes" id="UP001177140"/>
    </source>
</evidence>
<keyword evidence="2" id="KW-1185">Reference proteome</keyword>
<comment type="caution">
    <text evidence="1">The sequence shown here is derived from an EMBL/GenBank/DDBJ whole genome shotgun (WGS) entry which is preliminary data.</text>
</comment>
<accession>A0AA42ASU4</accession>
<sequence length="66" mass="7525">FAKDNGNYIEENKLRVILISPPHSPVLLPINGSPKQELTYLVPSVKDQVLKEMENQLLLHTVIYLL</sequence>
<reference evidence="1" key="1">
    <citation type="submission" date="2022-03" db="EMBL/GenBank/DDBJ databases">
        <title>A functionally conserved STORR gene fusion in Papaver species that diverged 16.8 million years ago.</title>
        <authorList>
            <person name="Catania T."/>
        </authorList>
    </citation>
    <scope>NUCLEOTIDE SEQUENCE</scope>
    <source>
        <strain evidence="1">S-191538</strain>
    </source>
</reference>